<feature type="domain" description="KTSC" evidence="1">
    <location>
        <begin position="10"/>
        <end position="67"/>
    </location>
</feature>
<name>A1ZK42_MICM2</name>
<keyword evidence="2" id="KW-0030">Aminoacyl-tRNA synthetase</keyword>
<evidence type="ECO:0000259" key="1">
    <source>
        <dbReference type="Pfam" id="PF13619"/>
    </source>
</evidence>
<dbReference type="EMBL" id="AAWS01000012">
    <property type="protein sequence ID" value="EAY29068.1"/>
    <property type="molecule type" value="Genomic_DNA"/>
</dbReference>
<dbReference type="AlphaFoldDB" id="A1ZK42"/>
<evidence type="ECO:0000313" key="2">
    <source>
        <dbReference type="EMBL" id="EAY29068.1"/>
    </source>
</evidence>
<dbReference type="RefSeq" id="WP_002696607.1">
    <property type="nucleotide sequence ID" value="NZ_AAWS01000012.1"/>
</dbReference>
<dbReference type="Proteomes" id="UP000004095">
    <property type="component" value="Unassembled WGS sequence"/>
</dbReference>
<dbReference type="OrthoDB" id="8450910at2"/>
<gene>
    <name evidence="2" type="ORF">M23134_02259</name>
</gene>
<keyword evidence="3" id="KW-1185">Reference proteome</keyword>
<reference evidence="2 3" key="1">
    <citation type="submission" date="2007-01" db="EMBL/GenBank/DDBJ databases">
        <authorList>
            <person name="Haygood M."/>
            <person name="Podell S."/>
            <person name="Anderson C."/>
            <person name="Hopkinson B."/>
            <person name="Roe K."/>
            <person name="Barbeau K."/>
            <person name="Gaasterland T."/>
            <person name="Ferriera S."/>
            <person name="Johnson J."/>
            <person name="Kravitz S."/>
            <person name="Beeson K."/>
            <person name="Sutton G."/>
            <person name="Rogers Y.-H."/>
            <person name="Friedman R."/>
            <person name="Frazier M."/>
            <person name="Venter J.C."/>
        </authorList>
    </citation>
    <scope>NUCLEOTIDE SEQUENCE [LARGE SCALE GENOMIC DNA]</scope>
    <source>
        <strain evidence="2 3">ATCC 23134</strain>
    </source>
</reference>
<proteinExistence type="predicted"/>
<dbReference type="EC" id="6.1.1.6" evidence="2"/>
<dbReference type="Pfam" id="PF13619">
    <property type="entry name" value="KTSC"/>
    <property type="match status" value="1"/>
</dbReference>
<organism evidence="2 3">
    <name type="scientific">Microscilla marina ATCC 23134</name>
    <dbReference type="NCBI Taxonomy" id="313606"/>
    <lineage>
        <taxon>Bacteria</taxon>
        <taxon>Pseudomonadati</taxon>
        <taxon>Bacteroidota</taxon>
        <taxon>Cytophagia</taxon>
        <taxon>Cytophagales</taxon>
        <taxon>Microscillaceae</taxon>
        <taxon>Microscilla</taxon>
    </lineage>
</organism>
<accession>A1ZK42</accession>
<dbReference type="InterPro" id="IPR025309">
    <property type="entry name" value="KTSC_dom"/>
</dbReference>
<dbReference type="GO" id="GO:0004824">
    <property type="term" value="F:lysine-tRNA ligase activity"/>
    <property type="evidence" value="ECO:0007669"/>
    <property type="project" value="UniProtKB-EC"/>
</dbReference>
<keyword evidence="2" id="KW-0436">Ligase</keyword>
<evidence type="ECO:0000313" key="3">
    <source>
        <dbReference type="Proteomes" id="UP000004095"/>
    </source>
</evidence>
<comment type="caution">
    <text evidence="2">The sequence shown here is derived from an EMBL/GenBank/DDBJ whole genome shotgun (WGS) entry which is preliminary data.</text>
</comment>
<sequence>MARIKRIHSESSMITSTGYHPHTETLELVFCHGGIYEYYQVTNDIYQELVSAPSVGEYFNTHIRLKYPYRKVRD</sequence>
<protein>
    <submittedName>
        <fullName evidence="2">Lysyl-tRNA synthetase</fullName>
        <ecNumber evidence="2">6.1.1.6</ecNumber>
    </submittedName>
</protein>